<accession>Q5Z7A7</accession>
<feature type="compositionally biased region" description="Low complexity" evidence="1">
    <location>
        <begin position="7"/>
        <end position="21"/>
    </location>
</feature>
<evidence type="ECO:0000313" key="2">
    <source>
        <dbReference type="EMBL" id="BAD54207.1"/>
    </source>
</evidence>
<dbReference type="EMBL" id="AP004745">
    <property type="protein sequence ID" value="BAD54207.1"/>
    <property type="molecule type" value="Genomic_DNA"/>
</dbReference>
<dbReference type="AlphaFoldDB" id="Q5Z7A7"/>
<reference evidence="3" key="2">
    <citation type="journal article" date="2008" name="Nucleic Acids Res.">
        <title>The rice annotation project database (RAP-DB): 2008 update.</title>
        <authorList>
            <consortium name="The rice annotation project (RAP)"/>
        </authorList>
    </citation>
    <scope>GENOME REANNOTATION</scope>
    <source>
        <strain evidence="3">cv. Nipponbare</strain>
    </source>
</reference>
<gene>
    <name evidence="2" type="primary">P0001B01.27</name>
</gene>
<name>Q5Z7A7_ORYSJ</name>
<protein>
    <submittedName>
        <fullName evidence="2">Uncharacterized protein</fullName>
    </submittedName>
</protein>
<sequence>MDKRYFSSNSNPGSSSPLLALGSGGRGHGLQLEEANGNSGGRVSEAAVHLRGGSDGSIHPAINKRISFDLMVVEHERHRNGGAVENAYHAALAAETGNTEGEREHLGAPHRQGISDIIAVDAELRRRGGAVQGQGILRAVTGFPDSTGDDAGHQPDKIRKRTEDTDVALHLGVFQGIDFHREHALANPLLPDIALLRTRTERTLSI</sequence>
<proteinExistence type="predicted"/>
<reference evidence="3" key="1">
    <citation type="journal article" date="2005" name="Nature">
        <title>The map-based sequence of the rice genome.</title>
        <authorList>
            <consortium name="International rice genome sequencing project (IRGSP)"/>
            <person name="Matsumoto T."/>
            <person name="Wu J."/>
            <person name="Kanamori H."/>
            <person name="Katayose Y."/>
            <person name="Fujisawa M."/>
            <person name="Namiki N."/>
            <person name="Mizuno H."/>
            <person name="Yamamoto K."/>
            <person name="Antonio B.A."/>
            <person name="Baba T."/>
            <person name="Sakata K."/>
            <person name="Nagamura Y."/>
            <person name="Aoki H."/>
            <person name="Arikawa K."/>
            <person name="Arita K."/>
            <person name="Bito T."/>
            <person name="Chiden Y."/>
            <person name="Fujitsuka N."/>
            <person name="Fukunaka R."/>
            <person name="Hamada M."/>
            <person name="Harada C."/>
            <person name="Hayashi A."/>
            <person name="Hijishita S."/>
            <person name="Honda M."/>
            <person name="Hosokawa S."/>
            <person name="Ichikawa Y."/>
            <person name="Idonuma A."/>
            <person name="Iijima M."/>
            <person name="Ikeda M."/>
            <person name="Ikeno M."/>
            <person name="Ito K."/>
            <person name="Ito S."/>
            <person name="Ito T."/>
            <person name="Ito Y."/>
            <person name="Ito Y."/>
            <person name="Iwabuchi A."/>
            <person name="Kamiya K."/>
            <person name="Karasawa W."/>
            <person name="Kurita K."/>
            <person name="Katagiri S."/>
            <person name="Kikuta A."/>
            <person name="Kobayashi H."/>
            <person name="Kobayashi N."/>
            <person name="Machita K."/>
            <person name="Maehara T."/>
            <person name="Masukawa M."/>
            <person name="Mizubayashi T."/>
            <person name="Mukai Y."/>
            <person name="Nagasaki H."/>
            <person name="Nagata Y."/>
            <person name="Naito S."/>
            <person name="Nakashima M."/>
            <person name="Nakama Y."/>
            <person name="Nakamichi Y."/>
            <person name="Nakamura M."/>
            <person name="Meguro A."/>
            <person name="Negishi M."/>
            <person name="Ohta I."/>
            <person name="Ohta T."/>
            <person name="Okamoto M."/>
            <person name="Ono N."/>
            <person name="Saji S."/>
            <person name="Sakaguchi M."/>
            <person name="Sakai K."/>
            <person name="Shibata M."/>
            <person name="Shimokawa T."/>
            <person name="Song J."/>
            <person name="Takazaki Y."/>
            <person name="Terasawa K."/>
            <person name="Tsugane M."/>
            <person name="Tsuji K."/>
            <person name="Ueda S."/>
            <person name="Waki K."/>
            <person name="Yamagata H."/>
            <person name="Yamamoto M."/>
            <person name="Yamamoto S."/>
            <person name="Yamane H."/>
            <person name="Yoshiki S."/>
            <person name="Yoshihara R."/>
            <person name="Yukawa K."/>
            <person name="Zhong H."/>
            <person name="Yano M."/>
            <person name="Yuan Q."/>
            <person name="Ouyang S."/>
            <person name="Liu J."/>
            <person name="Jones K.M."/>
            <person name="Gansberger K."/>
            <person name="Moffat K."/>
            <person name="Hill J."/>
            <person name="Bera J."/>
            <person name="Fadrosh D."/>
            <person name="Jin S."/>
            <person name="Johri S."/>
            <person name="Kim M."/>
            <person name="Overton L."/>
            <person name="Reardon M."/>
            <person name="Tsitrin T."/>
            <person name="Vuong H."/>
            <person name="Weaver B."/>
            <person name="Ciecko A."/>
            <person name="Tallon L."/>
            <person name="Jackson J."/>
            <person name="Pai G."/>
            <person name="Aken S.V."/>
            <person name="Utterback T."/>
            <person name="Reidmuller S."/>
            <person name="Feldblyum T."/>
            <person name="Hsiao J."/>
            <person name="Zismann V."/>
            <person name="Iobst S."/>
            <person name="de Vazeille A.R."/>
            <person name="Buell C.R."/>
            <person name="Ying K."/>
            <person name="Li Y."/>
            <person name="Lu T."/>
            <person name="Huang Y."/>
            <person name="Zhao Q."/>
            <person name="Feng Q."/>
            <person name="Zhang L."/>
            <person name="Zhu J."/>
            <person name="Weng Q."/>
            <person name="Mu J."/>
            <person name="Lu Y."/>
            <person name="Fan D."/>
            <person name="Liu Y."/>
            <person name="Guan J."/>
            <person name="Zhang Y."/>
            <person name="Yu S."/>
            <person name="Liu X."/>
            <person name="Zhang Y."/>
            <person name="Hong G."/>
            <person name="Han B."/>
            <person name="Choisne N."/>
            <person name="Demange N."/>
            <person name="Orjeda G."/>
            <person name="Samain S."/>
            <person name="Cattolico L."/>
            <person name="Pelletier E."/>
            <person name="Couloux A."/>
            <person name="Segurens B."/>
            <person name="Wincker P."/>
            <person name="D'Hont A."/>
            <person name="Scarpelli C."/>
            <person name="Weissenbach J."/>
            <person name="Salanoubat M."/>
            <person name="Quetier F."/>
            <person name="Yu Y."/>
            <person name="Kim H.R."/>
            <person name="Rambo T."/>
            <person name="Currie J."/>
            <person name="Collura K."/>
            <person name="Luo M."/>
            <person name="Yang T."/>
            <person name="Ammiraju J.S.S."/>
            <person name="Engler F."/>
            <person name="Soderlund C."/>
            <person name="Wing R.A."/>
            <person name="Palmer L.E."/>
            <person name="de la Bastide M."/>
            <person name="Spiegel L."/>
            <person name="Nascimento L."/>
            <person name="Zutavern T."/>
            <person name="O'Shaughnessy A."/>
            <person name="Dike S."/>
            <person name="Dedhia N."/>
            <person name="Preston R."/>
            <person name="Balija V."/>
            <person name="McCombie W.R."/>
            <person name="Chow T."/>
            <person name="Chen H."/>
            <person name="Chung M."/>
            <person name="Chen C."/>
            <person name="Shaw J."/>
            <person name="Wu H."/>
            <person name="Hsiao K."/>
            <person name="Chao Y."/>
            <person name="Chu M."/>
            <person name="Cheng C."/>
            <person name="Hour A."/>
            <person name="Lee P."/>
            <person name="Lin S."/>
            <person name="Lin Y."/>
            <person name="Liou J."/>
            <person name="Liu S."/>
            <person name="Hsing Y."/>
            <person name="Raghuvanshi S."/>
            <person name="Mohanty A."/>
            <person name="Bharti A.K."/>
            <person name="Gaur A."/>
            <person name="Gupta V."/>
            <person name="Kumar D."/>
            <person name="Ravi V."/>
            <person name="Vij S."/>
            <person name="Kapur A."/>
            <person name="Khurana P."/>
            <person name="Khurana P."/>
            <person name="Khurana J.P."/>
            <person name="Tyagi A.K."/>
            <person name="Gaikwad K."/>
            <person name="Singh A."/>
            <person name="Dalal V."/>
            <person name="Srivastava S."/>
            <person name="Dixit A."/>
            <person name="Pal A.K."/>
            <person name="Ghazi I.A."/>
            <person name="Yadav M."/>
            <person name="Pandit A."/>
            <person name="Bhargava A."/>
            <person name="Sureshbabu K."/>
            <person name="Batra K."/>
            <person name="Sharma T.R."/>
            <person name="Mohapatra T."/>
            <person name="Singh N.K."/>
            <person name="Messing J."/>
            <person name="Nelson A.B."/>
            <person name="Fuks G."/>
            <person name="Kavchok S."/>
            <person name="Keizer G."/>
            <person name="Linton E."/>
            <person name="Llaca V."/>
            <person name="Song R."/>
            <person name="Tanyolac B."/>
            <person name="Young S."/>
            <person name="Ho-Il K."/>
            <person name="Hahn J.H."/>
            <person name="Sangsakoo G."/>
            <person name="Vanavichit A."/>
            <person name="de Mattos Luiz.A.T."/>
            <person name="Zimmer P.D."/>
            <person name="Malone G."/>
            <person name="Dellagostin O."/>
            <person name="de Oliveira A.C."/>
            <person name="Bevan M."/>
            <person name="Bancroft I."/>
            <person name="Minx P."/>
            <person name="Cordum H."/>
            <person name="Wilson R."/>
            <person name="Cheng Z."/>
            <person name="Jin W."/>
            <person name="Jiang J."/>
            <person name="Leong S.A."/>
            <person name="Iwama H."/>
            <person name="Gojobori T."/>
            <person name="Itoh T."/>
            <person name="Niimura Y."/>
            <person name="Fujii Y."/>
            <person name="Habara T."/>
            <person name="Sakai H."/>
            <person name="Sato Y."/>
            <person name="Wilson G."/>
            <person name="Kumar K."/>
            <person name="McCouch S."/>
            <person name="Juretic N."/>
            <person name="Hoen D."/>
            <person name="Wright S."/>
            <person name="Bruskiewich R."/>
            <person name="Bureau T."/>
            <person name="Miyao A."/>
            <person name="Hirochika H."/>
            <person name="Nishikawa T."/>
            <person name="Kadowaki K."/>
            <person name="Sugiura M."/>
            <person name="Burr B."/>
            <person name="Sasaki T."/>
        </authorList>
    </citation>
    <scope>NUCLEOTIDE SEQUENCE [LARGE SCALE GENOMIC DNA]</scope>
    <source>
        <strain evidence="3">cv. Nipponbare</strain>
    </source>
</reference>
<feature type="region of interest" description="Disordered" evidence="1">
    <location>
        <begin position="1"/>
        <end position="43"/>
    </location>
</feature>
<evidence type="ECO:0000256" key="1">
    <source>
        <dbReference type="SAM" id="MobiDB-lite"/>
    </source>
</evidence>
<organism evidence="2 3">
    <name type="scientific">Oryza sativa subsp. japonica</name>
    <name type="common">Rice</name>
    <dbReference type="NCBI Taxonomy" id="39947"/>
    <lineage>
        <taxon>Eukaryota</taxon>
        <taxon>Viridiplantae</taxon>
        <taxon>Streptophyta</taxon>
        <taxon>Embryophyta</taxon>
        <taxon>Tracheophyta</taxon>
        <taxon>Spermatophyta</taxon>
        <taxon>Magnoliopsida</taxon>
        <taxon>Liliopsida</taxon>
        <taxon>Poales</taxon>
        <taxon>Poaceae</taxon>
        <taxon>BOP clade</taxon>
        <taxon>Oryzoideae</taxon>
        <taxon>Oryzeae</taxon>
        <taxon>Oryzinae</taxon>
        <taxon>Oryza</taxon>
        <taxon>Oryza sativa</taxon>
    </lineage>
</organism>
<dbReference type="Proteomes" id="UP000000763">
    <property type="component" value="Chromosome 6"/>
</dbReference>
<evidence type="ECO:0000313" key="3">
    <source>
        <dbReference type="Proteomes" id="UP000000763"/>
    </source>
</evidence>